<keyword evidence="8" id="KW-1185">Reference proteome</keyword>
<evidence type="ECO:0000256" key="6">
    <source>
        <dbReference type="SAM" id="Phobius"/>
    </source>
</evidence>
<dbReference type="OrthoDB" id="1898221at2759"/>
<dbReference type="GO" id="GO:0012505">
    <property type="term" value="C:endomembrane system"/>
    <property type="evidence" value="ECO:0007669"/>
    <property type="project" value="UniProtKB-SubCell"/>
</dbReference>
<evidence type="ECO:0000256" key="4">
    <source>
        <dbReference type="ARBA" id="ARBA00023136"/>
    </source>
</evidence>
<dbReference type="Pfam" id="PF04750">
    <property type="entry name" value="Far-17a_AIG1"/>
    <property type="match status" value="1"/>
</dbReference>
<feature type="transmembrane region" description="Helical" evidence="6">
    <location>
        <begin position="172"/>
        <end position="191"/>
    </location>
</feature>
<feature type="transmembrane region" description="Helical" evidence="6">
    <location>
        <begin position="101"/>
        <end position="118"/>
    </location>
</feature>
<feature type="region of interest" description="Disordered" evidence="5">
    <location>
        <begin position="1"/>
        <end position="24"/>
    </location>
</feature>
<evidence type="ECO:0000313" key="7">
    <source>
        <dbReference type="EMBL" id="KAF1838638.1"/>
    </source>
</evidence>
<feature type="transmembrane region" description="Helical" evidence="6">
    <location>
        <begin position="215"/>
        <end position="236"/>
    </location>
</feature>
<evidence type="ECO:0000256" key="1">
    <source>
        <dbReference type="ARBA" id="ARBA00004127"/>
    </source>
</evidence>
<comment type="subcellular location">
    <subcellularLocation>
        <location evidence="1">Endomembrane system</location>
        <topology evidence="1">Multi-pass membrane protein</topology>
    </subcellularLocation>
</comment>
<keyword evidence="3 6" id="KW-1133">Transmembrane helix</keyword>
<accession>A0A6A5KN87</accession>
<evidence type="ECO:0000256" key="3">
    <source>
        <dbReference type="ARBA" id="ARBA00022989"/>
    </source>
</evidence>
<dbReference type="EMBL" id="ML975250">
    <property type="protein sequence ID" value="KAF1838638.1"/>
    <property type="molecule type" value="Genomic_DNA"/>
</dbReference>
<evidence type="ECO:0000256" key="2">
    <source>
        <dbReference type="ARBA" id="ARBA00022692"/>
    </source>
</evidence>
<dbReference type="GO" id="GO:0016020">
    <property type="term" value="C:membrane"/>
    <property type="evidence" value="ECO:0007669"/>
    <property type="project" value="InterPro"/>
</dbReference>
<protein>
    <recommendedName>
        <fullName evidence="9">FAR-17a/AIG1-like protein</fullName>
    </recommendedName>
</protein>
<keyword evidence="2 6" id="KW-0812">Transmembrane</keyword>
<dbReference type="AlphaFoldDB" id="A0A6A5KN87"/>
<dbReference type="PANTHER" id="PTHR10989:SF16">
    <property type="entry name" value="AT02829P-RELATED"/>
    <property type="match status" value="1"/>
</dbReference>
<proteinExistence type="predicted"/>
<feature type="transmembrane region" description="Helical" evidence="6">
    <location>
        <begin position="41"/>
        <end position="63"/>
    </location>
</feature>
<organism evidence="7 8">
    <name type="scientific">Decorospora gaudefroyi</name>
    <dbReference type="NCBI Taxonomy" id="184978"/>
    <lineage>
        <taxon>Eukaryota</taxon>
        <taxon>Fungi</taxon>
        <taxon>Dikarya</taxon>
        <taxon>Ascomycota</taxon>
        <taxon>Pezizomycotina</taxon>
        <taxon>Dothideomycetes</taxon>
        <taxon>Pleosporomycetidae</taxon>
        <taxon>Pleosporales</taxon>
        <taxon>Pleosporineae</taxon>
        <taxon>Pleosporaceae</taxon>
        <taxon>Decorospora</taxon>
    </lineage>
</organism>
<sequence length="264" mass="29287">MSSSQPRAKIEQTLSRRHPLQRLESPSKGFSGALHNDAFGWHFQFLTIIGLLLTTLTFFFGLLADLTSTTSTTASPTSTTASDSPPSTTTLSTRLFTAKNYIALIATPLEITISLLYWGIRTIDGNLLVRTDLPLPPFFWDIGFHLVPAVVLSLDAILLSPPWPTSPMNEQAPTITLVLSTLVAFAYWLWIELCYTQNGYYPYPLFEMLSTNQRIGLFVVSGVIMWVVGGLSRAVYAKLNGYESVEELDKVKRSKAMGANGKWE</sequence>
<evidence type="ECO:0008006" key="9">
    <source>
        <dbReference type="Google" id="ProtNLM"/>
    </source>
</evidence>
<feature type="transmembrane region" description="Helical" evidence="6">
    <location>
        <begin position="138"/>
        <end position="160"/>
    </location>
</feature>
<dbReference type="PANTHER" id="PTHR10989">
    <property type="entry name" value="ANDROGEN-INDUCED PROTEIN 1-RELATED"/>
    <property type="match status" value="1"/>
</dbReference>
<dbReference type="InterPro" id="IPR006838">
    <property type="entry name" value="ADTRP_AIG1"/>
</dbReference>
<keyword evidence="4 6" id="KW-0472">Membrane</keyword>
<dbReference type="Proteomes" id="UP000800040">
    <property type="component" value="Unassembled WGS sequence"/>
</dbReference>
<gene>
    <name evidence="7" type="ORF">BDW02DRAFT_488695</name>
</gene>
<name>A0A6A5KN87_9PLEO</name>
<reference evidence="7" key="1">
    <citation type="submission" date="2020-01" db="EMBL/GenBank/DDBJ databases">
        <authorList>
            <consortium name="DOE Joint Genome Institute"/>
            <person name="Haridas S."/>
            <person name="Albert R."/>
            <person name="Binder M."/>
            <person name="Bloem J."/>
            <person name="Labutti K."/>
            <person name="Salamov A."/>
            <person name="Andreopoulos B."/>
            <person name="Baker S.E."/>
            <person name="Barry K."/>
            <person name="Bills G."/>
            <person name="Bluhm B.H."/>
            <person name="Cannon C."/>
            <person name="Castanera R."/>
            <person name="Culley D.E."/>
            <person name="Daum C."/>
            <person name="Ezra D."/>
            <person name="Gonzalez J.B."/>
            <person name="Henrissat B."/>
            <person name="Kuo A."/>
            <person name="Liang C."/>
            <person name="Lipzen A."/>
            <person name="Lutzoni F."/>
            <person name="Magnuson J."/>
            <person name="Mondo S."/>
            <person name="Nolan M."/>
            <person name="Ohm R."/>
            <person name="Pangilinan J."/>
            <person name="Park H.-J."/>
            <person name="Ramirez L."/>
            <person name="Alfaro M."/>
            <person name="Sun H."/>
            <person name="Tritt A."/>
            <person name="Yoshinaga Y."/>
            <person name="Zwiers L.-H."/>
            <person name="Turgeon B.G."/>
            <person name="Goodwin S.B."/>
            <person name="Spatafora J.W."/>
            <person name="Crous P.W."/>
            <person name="Grigoriev I.V."/>
        </authorList>
    </citation>
    <scope>NUCLEOTIDE SEQUENCE</scope>
    <source>
        <strain evidence="7">P77</strain>
    </source>
</reference>
<evidence type="ECO:0000256" key="5">
    <source>
        <dbReference type="SAM" id="MobiDB-lite"/>
    </source>
</evidence>
<evidence type="ECO:0000313" key="8">
    <source>
        <dbReference type="Proteomes" id="UP000800040"/>
    </source>
</evidence>